<evidence type="ECO:0000256" key="1">
    <source>
        <dbReference type="HAMAP-Rule" id="MF_03149"/>
    </source>
</evidence>
<dbReference type="Pfam" id="PF02686">
    <property type="entry name" value="GatC"/>
    <property type="match status" value="1"/>
</dbReference>
<comment type="function">
    <text evidence="1">Allows the formation of correctly charged Gln-tRNA(Gln) through the transamidation of misacylated Glu-tRNA(Gln) in chloroplasts and mitochondria. The reaction takes place in the presence of glutamine and ATP through an activated gamma-phospho-Glu-tRNA(Gln).</text>
</comment>
<proteinExistence type="inferred from homology"/>
<dbReference type="PANTHER" id="PTHR15004">
    <property type="entry name" value="GLUTAMYL-TRNA(GLN) AMIDOTRANSFERASE SUBUNIT C, MITOCHONDRIAL"/>
    <property type="match status" value="1"/>
</dbReference>
<dbReference type="PANTHER" id="PTHR15004:SF0">
    <property type="entry name" value="GLUTAMYL-TRNA(GLN) AMIDOTRANSFERASE SUBUNIT C, MITOCHONDRIAL"/>
    <property type="match status" value="1"/>
</dbReference>
<dbReference type="GO" id="GO:0070681">
    <property type="term" value="P:glutaminyl-tRNAGln biosynthesis via transamidation"/>
    <property type="evidence" value="ECO:0000318"/>
    <property type="project" value="GO_Central"/>
</dbReference>
<dbReference type="GO" id="GO:0016740">
    <property type="term" value="F:transferase activity"/>
    <property type="evidence" value="ECO:0007669"/>
    <property type="project" value="UniProtKB-KW"/>
</dbReference>
<evidence type="ECO:0000313" key="3">
    <source>
        <dbReference type="Proteomes" id="UP000036987"/>
    </source>
</evidence>
<dbReference type="OMA" id="KPTRTAN"/>
<comment type="subcellular location">
    <subcellularLocation>
        <location evidence="1">Mitochondrion</location>
    </subcellularLocation>
    <subcellularLocation>
        <location evidence="1">Plastid</location>
        <location evidence="1">Chloroplast</location>
    </subcellularLocation>
</comment>
<organism evidence="2 3">
    <name type="scientific">Zostera marina</name>
    <name type="common">Eelgrass</name>
    <dbReference type="NCBI Taxonomy" id="29655"/>
    <lineage>
        <taxon>Eukaryota</taxon>
        <taxon>Viridiplantae</taxon>
        <taxon>Streptophyta</taxon>
        <taxon>Embryophyta</taxon>
        <taxon>Tracheophyta</taxon>
        <taxon>Spermatophyta</taxon>
        <taxon>Magnoliopsida</taxon>
        <taxon>Liliopsida</taxon>
        <taxon>Zosteraceae</taxon>
        <taxon>Zostera</taxon>
    </lineage>
</organism>
<dbReference type="InterPro" id="IPR036113">
    <property type="entry name" value="Asp/Glu-ADT_sf_sub_c"/>
</dbReference>
<keyword evidence="2" id="KW-0808">Transferase</keyword>
<keyword evidence="1" id="KW-0150">Chloroplast</keyword>
<comment type="subunit">
    <text evidence="1">Subunit of the heterotrimeric GatCAB amidotransferase (AdT) complex, composed of A, B and C subunits.</text>
</comment>
<dbReference type="GO" id="GO:0009507">
    <property type="term" value="C:chloroplast"/>
    <property type="evidence" value="ECO:0007669"/>
    <property type="project" value="UniProtKB-SubCell"/>
</dbReference>
<dbReference type="GO" id="GO:0050567">
    <property type="term" value="F:glutaminyl-tRNA synthase (glutamine-hydrolyzing) activity"/>
    <property type="evidence" value="ECO:0007669"/>
    <property type="project" value="UniProtKB-UniRule"/>
</dbReference>
<dbReference type="NCBIfam" id="TIGR00135">
    <property type="entry name" value="gatC"/>
    <property type="match status" value="1"/>
</dbReference>
<comment type="similarity">
    <text evidence="1">Belongs to the GatC family.</text>
</comment>
<dbReference type="EC" id="6.3.5.-" evidence="1"/>
<dbReference type="HAMAP" id="MF_00122">
    <property type="entry name" value="GatC"/>
    <property type="match status" value="1"/>
</dbReference>
<keyword evidence="3" id="KW-1185">Reference proteome</keyword>
<dbReference type="GO" id="GO:0032543">
    <property type="term" value="P:mitochondrial translation"/>
    <property type="evidence" value="ECO:0000318"/>
    <property type="project" value="GO_Central"/>
</dbReference>
<dbReference type="GO" id="GO:0006450">
    <property type="term" value="P:regulation of translational fidelity"/>
    <property type="evidence" value="ECO:0007669"/>
    <property type="project" value="InterPro"/>
</dbReference>
<accession>A0A0K9Q3Q9</accession>
<protein>
    <recommendedName>
        <fullName evidence="1">Glutamyl-tRNA(Gln) amidotransferase subunit C, chloroplastic/mitochondrial</fullName>
        <shortName evidence="1">Glu-AdT subunit C</shortName>
        <ecNumber evidence="1">6.3.5.-</ecNumber>
    </recommendedName>
</protein>
<dbReference type="EMBL" id="LFYR01000113">
    <property type="protein sequence ID" value="KMZ75819.1"/>
    <property type="molecule type" value="Genomic_DNA"/>
</dbReference>
<sequence length="134" mass="15181">MNLATVFVRIPTRLIHGCPPVFRPLRIGSTRLHSTSPVQPPDVARLAETARITLSLGEVEEFAPKIRQVIDWFGQLQDVNLENIEPAIRADMENEPSHMREDSPKTFENREAILAAIPSYKEPYIEVPKVLNID</sequence>
<keyword evidence="1" id="KW-0067">ATP-binding</keyword>
<dbReference type="GO" id="GO:0005739">
    <property type="term" value="C:mitochondrion"/>
    <property type="evidence" value="ECO:0000318"/>
    <property type="project" value="GO_Central"/>
</dbReference>
<dbReference type="Gene3D" id="1.10.20.60">
    <property type="entry name" value="Glu-tRNAGln amidotransferase C subunit, N-terminal domain"/>
    <property type="match status" value="1"/>
</dbReference>
<dbReference type="GO" id="GO:0005524">
    <property type="term" value="F:ATP binding"/>
    <property type="evidence" value="ECO:0007669"/>
    <property type="project" value="UniProtKB-KW"/>
</dbReference>
<dbReference type="OrthoDB" id="2020502at2759"/>
<keyword evidence="1" id="KW-0934">Plastid</keyword>
<keyword evidence="1" id="KW-0648">Protein biosynthesis</keyword>
<keyword evidence="1" id="KW-0547">Nucleotide-binding</keyword>
<comment type="catalytic activity">
    <reaction evidence="1">
        <text>L-glutamyl-tRNA(Gln) + L-glutamine + ATP + H2O = L-glutaminyl-tRNA(Gln) + L-glutamate + ADP + phosphate + H(+)</text>
        <dbReference type="Rhea" id="RHEA:17521"/>
        <dbReference type="Rhea" id="RHEA-COMP:9681"/>
        <dbReference type="Rhea" id="RHEA-COMP:9684"/>
        <dbReference type="ChEBI" id="CHEBI:15377"/>
        <dbReference type="ChEBI" id="CHEBI:15378"/>
        <dbReference type="ChEBI" id="CHEBI:29985"/>
        <dbReference type="ChEBI" id="CHEBI:30616"/>
        <dbReference type="ChEBI" id="CHEBI:43474"/>
        <dbReference type="ChEBI" id="CHEBI:58359"/>
        <dbReference type="ChEBI" id="CHEBI:78520"/>
        <dbReference type="ChEBI" id="CHEBI:78521"/>
        <dbReference type="ChEBI" id="CHEBI:456216"/>
    </reaction>
</comment>
<name>A0A0K9Q3Q9_ZOSMR</name>
<dbReference type="SUPFAM" id="SSF141000">
    <property type="entry name" value="Glu-tRNAGln amidotransferase C subunit"/>
    <property type="match status" value="1"/>
</dbReference>
<keyword evidence="1" id="KW-0496">Mitochondrion</keyword>
<dbReference type="InterPro" id="IPR003837">
    <property type="entry name" value="GatC"/>
</dbReference>
<comment type="caution">
    <text evidence="2">The sequence shown here is derived from an EMBL/GenBank/DDBJ whole genome shotgun (WGS) entry which is preliminary data.</text>
</comment>
<dbReference type="Proteomes" id="UP000036987">
    <property type="component" value="Unassembled WGS sequence"/>
</dbReference>
<evidence type="ECO:0000313" key="2">
    <source>
        <dbReference type="EMBL" id="KMZ75819.1"/>
    </source>
</evidence>
<dbReference type="AlphaFoldDB" id="A0A0K9Q3Q9"/>
<dbReference type="GO" id="GO:0030956">
    <property type="term" value="C:glutamyl-tRNA(Gln) amidotransferase complex"/>
    <property type="evidence" value="ECO:0000318"/>
    <property type="project" value="GO_Central"/>
</dbReference>
<keyword evidence="1" id="KW-0436">Ligase</keyword>
<dbReference type="STRING" id="29655.A0A0K9Q3Q9"/>
<gene>
    <name evidence="1" type="primary">GATC</name>
    <name evidence="2" type="ORF">ZOSMA_10G00870</name>
</gene>
<reference evidence="3" key="1">
    <citation type="journal article" date="2016" name="Nature">
        <title>The genome of the seagrass Zostera marina reveals angiosperm adaptation to the sea.</title>
        <authorList>
            <person name="Olsen J.L."/>
            <person name="Rouze P."/>
            <person name="Verhelst B."/>
            <person name="Lin Y.-C."/>
            <person name="Bayer T."/>
            <person name="Collen J."/>
            <person name="Dattolo E."/>
            <person name="De Paoli E."/>
            <person name="Dittami S."/>
            <person name="Maumus F."/>
            <person name="Michel G."/>
            <person name="Kersting A."/>
            <person name="Lauritano C."/>
            <person name="Lohaus R."/>
            <person name="Toepel M."/>
            <person name="Tonon T."/>
            <person name="Vanneste K."/>
            <person name="Amirebrahimi M."/>
            <person name="Brakel J."/>
            <person name="Bostroem C."/>
            <person name="Chovatia M."/>
            <person name="Grimwood J."/>
            <person name="Jenkins J.W."/>
            <person name="Jueterbock A."/>
            <person name="Mraz A."/>
            <person name="Stam W.T."/>
            <person name="Tice H."/>
            <person name="Bornberg-Bauer E."/>
            <person name="Green P.J."/>
            <person name="Pearson G.A."/>
            <person name="Procaccini G."/>
            <person name="Duarte C.M."/>
            <person name="Schmutz J."/>
            <person name="Reusch T.B.H."/>
            <person name="Van de Peer Y."/>
        </authorList>
    </citation>
    <scope>NUCLEOTIDE SEQUENCE [LARGE SCALE GENOMIC DNA]</scope>
    <source>
        <strain evidence="3">cv. Finnish</strain>
    </source>
</reference>